<evidence type="ECO:0000313" key="2">
    <source>
        <dbReference type="Proteomes" id="UP000436822"/>
    </source>
</evidence>
<organism evidence="1 2">
    <name type="scientific">Litoreibacter roseus</name>
    <dbReference type="NCBI Taxonomy" id="2601869"/>
    <lineage>
        <taxon>Bacteria</taxon>
        <taxon>Pseudomonadati</taxon>
        <taxon>Pseudomonadota</taxon>
        <taxon>Alphaproteobacteria</taxon>
        <taxon>Rhodobacterales</taxon>
        <taxon>Roseobacteraceae</taxon>
        <taxon>Litoreibacter</taxon>
    </lineage>
</organism>
<proteinExistence type="predicted"/>
<gene>
    <name evidence="1" type="ORF">KIN_37400</name>
</gene>
<sequence>MIAHMGKSAPKLVIGIIFMLIGRPMRSTPDICAMENMTHHAASMAPKKPSHPMDLIAPLNLDSLRFVLHFNCQTLIV</sequence>
<dbReference type="Proteomes" id="UP000436822">
    <property type="component" value="Unassembled WGS sequence"/>
</dbReference>
<protein>
    <submittedName>
        <fullName evidence="1">Uncharacterized protein</fullName>
    </submittedName>
</protein>
<name>A0A6N6JK31_9RHOB</name>
<dbReference type="EMBL" id="BLJE01000005">
    <property type="protein sequence ID" value="GFE66666.1"/>
    <property type="molecule type" value="Genomic_DNA"/>
</dbReference>
<dbReference type="AlphaFoldDB" id="A0A6N6JK31"/>
<keyword evidence="2" id="KW-1185">Reference proteome</keyword>
<accession>A0A6N6JK31</accession>
<comment type="caution">
    <text evidence="1">The sequence shown here is derived from an EMBL/GenBank/DDBJ whole genome shotgun (WGS) entry which is preliminary data.</text>
</comment>
<evidence type="ECO:0000313" key="1">
    <source>
        <dbReference type="EMBL" id="GFE66666.1"/>
    </source>
</evidence>
<reference evidence="1 2" key="1">
    <citation type="submission" date="2019-12" db="EMBL/GenBank/DDBJ databases">
        <title>Litoreibacter badius sp. nov., a novel bacteriochlorophyll a-containing bacterium in the genus Litoreibacter.</title>
        <authorList>
            <person name="Kanamuro M."/>
            <person name="Takabe Y."/>
            <person name="Mori K."/>
            <person name="Takaichi S."/>
            <person name="Hanada S."/>
        </authorList>
    </citation>
    <scope>NUCLEOTIDE SEQUENCE [LARGE SCALE GENOMIC DNA]</scope>
    <source>
        <strain evidence="1 2">K6</strain>
    </source>
</reference>